<name>A0A0D1BTC7_CLOBO</name>
<proteinExistence type="inferred from homology"/>
<dbReference type="InterPro" id="IPR013525">
    <property type="entry name" value="ABC2_TM"/>
</dbReference>
<evidence type="ECO:0000256" key="4">
    <source>
        <dbReference type="ARBA" id="ARBA00023136"/>
    </source>
</evidence>
<dbReference type="Proteomes" id="UP000032250">
    <property type="component" value="Unassembled WGS sequence"/>
</dbReference>
<dbReference type="PANTHER" id="PTHR43229:SF3">
    <property type="entry name" value="ABC-TYPE MULTIDRUG TRANSPORT SYSTEM, PERMEASE COMPONENT"/>
    <property type="match status" value="1"/>
</dbReference>
<evidence type="ECO:0000313" key="7">
    <source>
        <dbReference type="EMBL" id="KIS23565.1"/>
    </source>
</evidence>
<keyword evidence="3 5" id="KW-1133">Transmembrane helix</keyword>
<evidence type="ECO:0000259" key="6">
    <source>
        <dbReference type="PROSITE" id="PS51012"/>
    </source>
</evidence>
<reference evidence="7 8" key="1">
    <citation type="submission" date="2014-06" db="EMBL/GenBank/DDBJ databases">
        <title>Genome characterization of distinct group I Clostridium botulinum lineages.</title>
        <authorList>
            <person name="Giordani F."/>
            <person name="Anselmo A."/>
            <person name="Fillo S."/>
            <person name="Palozzi A.M."/>
            <person name="Fortunato A."/>
            <person name="Gentile B."/>
            <person name="Ciammaruconi A."/>
            <person name="Anniballi F."/>
            <person name="De Medici D."/>
            <person name="Lista F."/>
        </authorList>
    </citation>
    <scope>NUCLEOTIDE SEQUENCE [LARGE SCALE GENOMIC DNA]</scope>
    <source>
        <strain evidence="7 8">B2 450</strain>
    </source>
</reference>
<dbReference type="InterPro" id="IPR047817">
    <property type="entry name" value="ABC2_TM_bact-type"/>
</dbReference>
<keyword evidence="2 5" id="KW-0812">Transmembrane</keyword>
<feature type="transmembrane region" description="Helical" evidence="5">
    <location>
        <begin position="95"/>
        <end position="118"/>
    </location>
</feature>
<feature type="transmembrane region" description="Helical" evidence="5">
    <location>
        <begin position="21"/>
        <end position="41"/>
    </location>
</feature>
<comment type="caution">
    <text evidence="7">The sequence shown here is derived from an EMBL/GenBank/DDBJ whole genome shotgun (WGS) entry which is preliminary data.</text>
</comment>
<dbReference type="InterPro" id="IPR051784">
    <property type="entry name" value="Nod_factor_ABC_transporter"/>
</dbReference>
<evidence type="ECO:0000313" key="8">
    <source>
        <dbReference type="Proteomes" id="UP000032250"/>
    </source>
</evidence>
<evidence type="ECO:0000256" key="2">
    <source>
        <dbReference type="ARBA" id="ARBA00022692"/>
    </source>
</evidence>
<dbReference type="InterPro" id="IPR000412">
    <property type="entry name" value="ABC_2_transport"/>
</dbReference>
<dbReference type="AlphaFoldDB" id="A0A0D1BTC7"/>
<dbReference type="GO" id="GO:0043190">
    <property type="term" value="C:ATP-binding cassette (ABC) transporter complex"/>
    <property type="evidence" value="ECO:0007669"/>
    <property type="project" value="InterPro"/>
</dbReference>
<feature type="transmembrane region" description="Helical" evidence="5">
    <location>
        <begin position="133"/>
        <end position="157"/>
    </location>
</feature>
<feature type="transmembrane region" description="Helical" evidence="5">
    <location>
        <begin position="53"/>
        <end position="74"/>
    </location>
</feature>
<feature type="transmembrane region" description="Helical" evidence="5">
    <location>
        <begin position="218"/>
        <end position="241"/>
    </location>
</feature>
<keyword evidence="4 5" id="KW-0472">Membrane</keyword>
<dbReference type="PROSITE" id="PS51012">
    <property type="entry name" value="ABC_TM2"/>
    <property type="match status" value="1"/>
</dbReference>
<dbReference type="PIRSF" id="PIRSF006648">
    <property type="entry name" value="DrrB"/>
    <property type="match status" value="1"/>
</dbReference>
<dbReference type="OrthoDB" id="2589236at2"/>
<protein>
    <recommendedName>
        <fullName evidence="5">Transport permease protein</fullName>
    </recommendedName>
</protein>
<gene>
    <name evidence="7" type="ORF">N495_08145</name>
</gene>
<dbReference type="PATRIC" id="fig|1379739.3.peg.1976"/>
<comment type="subcellular location">
    <subcellularLocation>
        <location evidence="5">Cell membrane</location>
        <topology evidence="5">Multi-pass membrane protein</topology>
    </subcellularLocation>
    <subcellularLocation>
        <location evidence="1">Membrane</location>
        <topology evidence="1">Multi-pass membrane protein</topology>
    </subcellularLocation>
</comment>
<comment type="similarity">
    <text evidence="5">Belongs to the ABC-2 integral membrane protein family.</text>
</comment>
<evidence type="ECO:0000256" key="1">
    <source>
        <dbReference type="ARBA" id="ARBA00004141"/>
    </source>
</evidence>
<evidence type="ECO:0000256" key="3">
    <source>
        <dbReference type="ARBA" id="ARBA00022989"/>
    </source>
</evidence>
<feature type="domain" description="ABC transmembrane type-2" evidence="6">
    <location>
        <begin position="19"/>
        <end position="244"/>
    </location>
</feature>
<feature type="transmembrane region" description="Helical" evidence="5">
    <location>
        <begin position="166"/>
        <end position="184"/>
    </location>
</feature>
<dbReference type="PANTHER" id="PTHR43229">
    <property type="entry name" value="NODULATION PROTEIN J"/>
    <property type="match status" value="1"/>
</dbReference>
<dbReference type="RefSeq" id="WP_003486376.1">
    <property type="nucleotide sequence ID" value="NZ_JXSU01000007.1"/>
</dbReference>
<dbReference type="Pfam" id="PF01061">
    <property type="entry name" value="ABC2_membrane"/>
    <property type="match status" value="1"/>
</dbReference>
<dbReference type="EMBL" id="JXSU01000007">
    <property type="protein sequence ID" value="KIS23565.1"/>
    <property type="molecule type" value="Genomic_DNA"/>
</dbReference>
<sequence>MNLLKVVKIDIINILKNPILVLYNTIYPLVLIGLFGFIANGNYGGEGVTSYDYYGITMIIFTVLYIALTASNTFMEKKVKKGNVRLIYSPTSKTIIFLSKIFSTFIFASVLFTIILIIEKYILGINLGGENFIYIIALLISFNLLMCSFGASMCCIFKSEEATNKFLSPIDMLLALLGGLFFPMDNLGKTVEKLSYISPVKWISECIFKIIYDKDFSMFVPAIAICIGSSLIFIILCQITFKPEEYI</sequence>
<organism evidence="7 8">
    <name type="scientific">Clostridium botulinum B2 450</name>
    <dbReference type="NCBI Taxonomy" id="1379739"/>
    <lineage>
        <taxon>Bacteria</taxon>
        <taxon>Bacillati</taxon>
        <taxon>Bacillota</taxon>
        <taxon>Clostridia</taxon>
        <taxon>Eubacteriales</taxon>
        <taxon>Clostridiaceae</taxon>
        <taxon>Clostridium</taxon>
    </lineage>
</organism>
<keyword evidence="5" id="KW-0813">Transport</keyword>
<dbReference type="HOGENOM" id="CLU_097448_0_0_9"/>
<accession>A0A0D1BTC7</accession>
<dbReference type="GO" id="GO:0140359">
    <property type="term" value="F:ABC-type transporter activity"/>
    <property type="evidence" value="ECO:0007669"/>
    <property type="project" value="InterPro"/>
</dbReference>
<keyword evidence="5" id="KW-1003">Cell membrane</keyword>
<evidence type="ECO:0000256" key="5">
    <source>
        <dbReference type="RuleBase" id="RU361157"/>
    </source>
</evidence>